<reference evidence="1" key="1">
    <citation type="submission" date="2015-09" db="EMBL/GenBank/DDBJ databases">
        <authorList>
            <consortium name="Pathogen Informatics"/>
        </authorList>
    </citation>
    <scope>NUCLEOTIDE SEQUENCE</scope>
    <source>
        <strain evidence="1">2789STDY5834896</strain>
    </source>
</reference>
<sequence>MTVSLFFVLCRRVGAMLSLPVAGTWLHTAELYAPYGVNVGVLLI</sequence>
<name>A0A1C6JWZ7_9FIRM</name>
<dbReference type="EMBL" id="FMHG01000002">
    <property type="protein sequence ID" value="SCJ86616.1"/>
    <property type="molecule type" value="Genomic_DNA"/>
</dbReference>
<organism evidence="1">
    <name type="scientific">uncultured Anaerotruncus sp</name>
    <dbReference type="NCBI Taxonomy" id="905011"/>
    <lineage>
        <taxon>Bacteria</taxon>
        <taxon>Bacillati</taxon>
        <taxon>Bacillota</taxon>
        <taxon>Clostridia</taxon>
        <taxon>Eubacteriales</taxon>
        <taxon>Oscillospiraceae</taxon>
        <taxon>Anaerotruncus</taxon>
        <taxon>environmental samples</taxon>
    </lineage>
</organism>
<protein>
    <submittedName>
        <fullName evidence="1">Uncharacterized protein</fullName>
    </submittedName>
</protein>
<gene>
    <name evidence="1" type="ORF">SAMEA3545359_02374</name>
</gene>
<evidence type="ECO:0000313" key="1">
    <source>
        <dbReference type="EMBL" id="SCJ86616.1"/>
    </source>
</evidence>
<dbReference type="AlphaFoldDB" id="A0A1C6JWZ7"/>
<accession>A0A1C6JWZ7</accession>
<proteinExistence type="predicted"/>